<evidence type="ECO:0000313" key="16">
    <source>
        <dbReference type="Proteomes" id="UP000323136"/>
    </source>
</evidence>
<evidence type="ECO:0000256" key="9">
    <source>
        <dbReference type="ARBA" id="ARBA00023237"/>
    </source>
</evidence>
<feature type="signal peptide" evidence="12">
    <location>
        <begin position="1"/>
        <end position="20"/>
    </location>
</feature>
<accession>A0A5S5DTE8</accession>
<dbReference type="SUPFAM" id="SSF56935">
    <property type="entry name" value="Porins"/>
    <property type="match status" value="1"/>
</dbReference>
<dbReference type="InterPro" id="IPR008969">
    <property type="entry name" value="CarboxyPept-like_regulatory"/>
</dbReference>
<comment type="subcellular location">
    <subcellularLocation>
        <location evidence="1 10">Cell outer membrane</location>
        <topology evidence="1 10">Multi-pass membrane protein</topology>
    </subcellularLocation>
</comment>
<evidence type="ECO:0000256" key="11">
    <source>
        <dbReference type="RuleBase" id="RU003357"/>
    </source>
</evidence>
<dbReference type="InterPro" id="IPR036942">
    <property type="entry name" value="Beta-barrel_TonB_sf"/>
</dbReference>
<keyword evidence="9 10" id="KW-0998">Cell outer membrane</keyword>
<dbReference type="SUPFAM" id="SSF49464">
    <property type="entry name" value="Carboxypeptidase regulatory domain-like"/>
    <property type="match status" value="1"/>
</dbReference>
<keyword evidence="16" id="KW-1185">Reference proteome</keyword>
<dbReference type="Gene3D" id="2.60.40.1120">
    <property type="entry name" value="Carboxypeptidase-like, regulatory domain"/>
    <property type="match status" value="1"/>
</dbReference>
<keyword evidence="6 11" id="KW-0798">TonB box</keyword>
<keyword evidence="7 10" id="KW-0472">Membrane</keyword>
<keyword evidence="5 12" id="KW-0732">Signal</keyword>
<dbReference type="OrthoDB" id="9795928at2"/>
<dbReference type="Gene3D" id="2.40.170.20">
    <property type="entry name" value="TonB-dependent receptor, beta-barrel domain"/>
    <property type="match status" value="1"/>
</dbReference>
<proteinExistence type="inferred from homology"/>
<evidence type="ECO:0000256" key="1">
    <source>
        <dbReference type="ARBA" id="ARBA00004571"/>
    </source>
</evidence>
<evidence type="ECO:0000313" key="15">
    <source>
        <dbReference type="EMBL" id="TYP99147.1"/>
    </source>
</evidence>
<protein>
    <submittedName>
        <fullName evidence="15">Iron complex outermembrane receptor protein</fullName>
    </submittedName>
</protein>
<keyword evidence="8 15" id="KW-0675">Receptor</keyword>
<dbReference type="RefSeq" id="WP_148869930.1">
    <property type="nucleotide sequence ID" value="NZ_VNIA01000002.1"/>
</dbReference>
<dbReference type="InterPro" id="IPR039426">
    <property type="entry name" value="TonB-dep_rcpt-like"/>
</dbReference>
<evidence type="ECO:0000256" key="6">
    <source>
        <dbReference type="ARBA" id="ARBA00023077"/>
    </source>
</evidence>
<keyword evidence="2 10" id="KW-0813">Transport</keyword>
<evidence type="ECO:0000256" key="5">
    <source>
        <dbReference type="ARBA" id="ARBA00022729"/>
    </source>
</evidence>
<gene>
    <name evidence="15" type="ORF">C7447_102466</name>
</gene>
<dbReference type="PROSITE" id="PS52016">
    <property type="entry name" value="TONB_DEPENDENT_REC_3"/>
    <property type="match status" value="1"/>
</dbReference>
<dbReference type="InterPro" id="IPR012910">
    <property type="entry name" value="Plug_dom"/>
</dbReference>
<keyword evidence="4 10" id="KW-0812">Transmembrane</keyword>
<dbReference type="Pfam" id="PF07715">
    <property type="entry name" value="Plug"/>
    <property type="match status" value="1"/>
</dbReference>
<evidence type="ECO:0000259" key="14">
    <source>
        <dbReference type="Pfam" id="PF07715"/>
    </source>
</evidence>
<dbReference type="InterPro" id="IPR037066">
    <property type="entry name" value="Plug_dom_sf"/>
</dbReference>
<dbReference type="PANTHER" id="PTHR30069:SF29">
    <property type="entry name" value="HEMOGLOBIN AND HEMOGLOBIN-HAPTOGLOBIN-BINDING PROTEIN 1-RELATED"/>
    <property type="match status" value="1"/>
</dbReference>
<dbReference type="AlphaFoldDB" id="A0A5S5DTE8"/>
<evidence type="ECO:0000256" key="10">
    <source>
        <dbReference type="PROSITE-ProRule" id="PRU01360"/>
    </source>
</evidence>
<feature type="chain" id="PRO_5024288960" evidence="12">
    <location>
        <begin position="21"/>
        <end position="796"/>
    </location>
</feature>
<dbReference type="Pfam" id="PF13715">
    <property type="entry name" value="CarbopepD_reg_2"/>
    <property type="match status" value="1"/>
</dbReference>
<dbReference type="GO" id="GO:0015344">
    <property type="term" value="F:siderophore uptake transmembrane transporter activity"/>
    <property type="evidence" value="ECO:0007669"/>
    <property type="project" value="TreeGrafter"/>
</dbReference>
<feature type="domain" description="TonB-dependent receptor plug" evidence="14">
    <location>
        <begin position="122"/>
        <end position="220"/>
    </location>
</feature>
<sequence length="796" mass="90202">MTKSKVLFILVLFIHVTIKAQECNYTFNGVVEDFHDKTAISDAVVYVKNQNKFTTTDVNGNFSFKNICKGKIIVEISHVACDTKRLEFYLNENTFKEILIEHHIEELETVTIKSNSILKTTQESVLKTSAIENLSDASLGDVLKQISGVSSINTGSSIVKPIINGLHSSRNLIMVNGVRLQDQDWGIEHAPNIDVNAAGSISVIKGANALEYGGDAIGGVVIVNPENIITKDTLSGKTIISQQSNARSFSVNSSLRKSYKSGWFVNGLASYKRYGDANTPDYSLTNTGLNSKSFTLQTGYKSFEKGFELYYSYITNEIGILKASHLGNTADLVNAINSPQPLLIKDFSYDINNPKQDVTHQLTKAIFYKRFRGLGKLNFQYDYQDNHRFEYDIRTGDDKFKPSIDLRLKTHTVKADLKLDSNIERILKIGILAGYQNNFPNSETGVRRLIPDYDKIDFGIYTIGNFTFDNLKLSGGLRYDYNYINSKKYYYKSRWDNLGYNQTFASFIIKEEGNQYLTNPIFHYHNFSASAGASYKLNDKNTILLNYGLAKRPPNPSELFSDGLHHSASRIELGDLSIQPETSHRIGASYMFSNAKFNSTLEVFFNQISNFIFIEPGGIETTLRGSFPVWNYKQTNARLTGVDLTMQYLINSNWALNNNTSYILGDDLLQNRPLIDMPPFKTVNSIAYNNKKWLNFTSTLESEFVGKQTRYPNNNFYAYIPTTDSTVLVDISSTPKAYHLLNISNEISFKYAKTNFSLGFSVNNILNTSYRNYLNRLRYFSDDLGRNFKIQLKIKY</sequence>
<dbReference type="EMBL" id="VNIA01000002">
    <property type="protein sequence ID" value="TYP99147.1"/>
    <property type="molecule type" value="Genomic_DNA"/>
</dbReference>
<dbReference type="GO" id="GO:0044718">
    <property type="term" value="P:siderophore transmembrane transport"/>
    <property type="evidence" value="ECO:0007669"/>
    <property type="project" value="TreeGrafter"/>
</dbReference>
<keyword evidence="3 10" id="KW-1134">Transmembrane beta strand</keyword>
<comment type="similarity">
    <text evidence="10 11">Belongs to the TonB-dependent receptor family.</text>
</comment>
<name>A0A5S5DTE8_9FLAO</name>
<evidence type="ECO:0000259" key="13">
    <source>
        <dbReference type="Pfam" id="PF00593"/>
    </source>
</evidence>
<dbReference type="InterPro" id="IPR000531">
    <property type="entry name" value="Beta-barrel_TonB"/>
</dbReference>
<comment type="caution">
    <text evidence="15">The sequence shown here is derived from an EMBL/GenBank/DDBJ whole genome shotgun (WGS) entry which is preliminary data.</text>
</comment>
<dbReference type="Pfam" id="PF00593">
    <property type="entry name" value="TonB_dep_Rec_b-barrel"/>
    <property type="match status" value="1"/>
</dbReference>
<organism evidence="15 16">
    <name type="scientific">Tenacibaculum adriaticum</name>
    <dbReference type="NCBI Taxonomy" id="413713"/>
    <lineage>
        <taxon>Bacteria</taxon>
        <taxon>Pseudomonadati</taxon>
        <taxon>Bacteroidota</taxon>
        <taxon>Flavobacteriia</taxon>
        <taxon>Flavobacteriales</taxon>
        <taxon>Flavobacteriaceae</taxon>
        <taxon>Tenacibaculum</taxon>
    </lineage>
</organism>
<evidence type="ECO:0000256" key="4">
    <source>
        <dbReference type="ARBA" id="ARBA00022692"/>
    </source>
</evidence>
<dbReference type="Gene3D" id="2.170.130.10">
    <property type="entry name" value="TonB-dependent receptor, plug domain"/>
    <property type="match status" value="1"/>
</dbReference>
<evidence type="ECO:0000256" key="8">
    <source>
        <dbReference type="ARBA" id="ARBA00023170"/>
    </source>
</evidence>
<dbReference type="PANTHER" id="PTHR30069">
    <property type="entry name" value="TONB-DEPENDENT OUTER MEMBRANE RECEPTOR"/>
    <property type="match status" value="1"/>
</dbReference>
<dbReference type="GO" id="GO:0009279">
    <property type="term" value="C:cell outer membrane"/>
    <property type="evidence" value="ECO:0007669"/>
    <property type="project" value="UniProtKB-SubCell"/>
</dbReference>
<evidence type="ECO:0000256" key="7">
    <source>
        <dbReference type="ARBA" id="ARBA00023136"/>
    </source>
</evidence>
<feature type="domain" description="TonB-dependent receptor-like beta-barrel" evidence="13">
    <location>
        <begin position="264"/>
        <end position="765"/>
    </location>
</feature>
<reference evidence="15 16" key="1">
    <citation type="submission" date="2019-07" db="EMBL/GenBank/DDBJ databases">
        <title>Genomic Encyclopedia of Type Strains, Phase IV (KMG-IV): sequencing the most valuable type-strain genomes for metagenomic binning, comparative biology and taxonomic classification.</title>
        <authorList>
            <person name="Goeker M."/>
        </authorList>
    </citation>
    <scope>NUCLEOTIDE SEQUENCE [LARGE SCALE GENOMIC DNA]</scope>
    <source>
        <strain evidence="15 16">DSM 18961</strain>
    </source>
</reference>
<evidence type="ECO:0000256" key="2">
    <source>
        <dbReference type="ARBA" id="ARBA00022448"/>
    </source>
</evidence>
<dbReference type="Proteomes" id="UP000323136">
    <property type="component" value="Unassembled WGS sequence"/>
</dbReference>
<evidence type="ECO:0000256" key="12">
    <source>
        <dbReference type="SAM" id="SignalP"/>
    </source>
</evidence>
<evidence type="ECO:0000256" key="3">
    <source>
        <dbReference type="ARBA" id="ARBA00022452"/>
    </source>
</evidence>